<sequence>MVLMGLAFYLATSVLIALALVQLLLSIASDAPNERLRDFGRALGRYLRQIADYLSFARDEVPFPFSEWPDAD</sequence>
<dbReference type="AlphaFoldDB" id="A0A4V1A2M6"/>
<evidence type="ECO:0000313" key="1">
    <source>
        <dbReference type="EMBL" id="QBK06579.1"/>
    </source>
</evidence>
<gene>
    <name evidence="1" type="ORF">DW355_13005</name>
</gene>
<dbReference type="Pfam" id="PF14333">
    <property type="entry name" value="DUF4389"/>
    <property type="match status" value="1"/>
</dbReference>
<accession>A0A4V1A2M6</accession>
<proteinExistence type="predicted"/>
<dbReference type="KEGG" id="hgr:DW355_13005"/>
<dbReference type="EMBL" id="CP031395">
    <property type="protein sequence ID" value="QBK06579.1"/>
    <property type="molecule type" value="Genomic_DNA"/>
</dbReference>
<protein>
    <submittedName>
        <fullName evidence="1">DUF4389 domain-containing protein</fullName>
    </submittedName>
</protein>
<reference evidence="1 2" key="1">
    <citation type="submission" date="2018-07" db="EMBL/GenBank/DDBJ databases">
        <title>Exploring interactions and the metabolic potential of the ultra-small soil bacteria Hylemonella gracilis.</title>
        <authorList>
            <person name="Tyc O."/>
            <person name="Kulkarni P."/>
            <person name="Gawehns F."/>
            <person name="Hundscheid M."/>
            <person name="Zweers H."/>
            <person name="Garbeva P."/>
        </authorList>
    </citation>
    <scope>NUCLEOTIDE SEQUENCE [LARGE SCALE GENOMIC DNA]</scope>
    <source>
        <strain evidence="1 2">NS1</strain>
    </source>
</reference>
<evidence type="ECO:0000313" key="2">
    <source>
        <dbReference type="Proteomes" id="UP000292939"/>
    </source>
</evidence>
<name>A0A4V1A2M6_9BURK</name>
<dbReference type="InterPro" id="IPR025498">
    <property type="entry name" value="DUF4389"/>
</dbReference>
<dbReference type="Proteomes" id="UP000292939">
    <property type="component" value="Chromosome"/>
</dbReference>
<organism evidence="1 2">
    <name type="scientific">Hylemonella gracilis</name>
    <dbReference type="NCBI Taxonomy" id="80880"/>
    <lineage>
        <taxon>Bacteria</taxon>
        <taxon>Pseudomonadati</taxon>
        <taxon>Pseudomonadota</taxon>
        <taxon>Betaproteobacteria</taxon>
        <taxon>Burkholderiales</taxon>
        <taxon>Comamonadaceae</taxon>
        <taxon>Hylemonella</taxon>
    </lineage>
</organism>
<dbReference type="OrthoDB" id="5766995at2"/>